<protein>
    <submittedName>
        <fullName evidence="1">Uncharacterized protein</fullName>
    </submittedName>
</protein>
<organism evidence="1 2">
    <name type="scientific">Selenomonas ruminantium</name>
    <dbReference type="NCBI Taxonomy" id="971"/>
    <lineage>
        <taxon>Bacteria</taxon>
        <taxon>Bacillati</taxon>
        <taxon>Bacillota</taxon>
        <taxon>Negativicutes</taxon>
        <taxon>Selenomonadales</taxon>
        <taxon>Selenomonadaceae</taxon>
        <taxon>Selenomonas</taxon>
    </lineage>
</organism>
<reference evidence="1 2" key="1">
    <citation type="submission" date="2016-10" db="EMBL/GenBank/DDBJ databases">
        <authorList>
            <person name="de Groot N.N."/>
        </authorList>
    </citation>
    <scope>NUCLEOTIDE SEQUENCE [LARGE SCALE GENOMIC DNA]</scope>
    <source>
        <strain evidence="1 2">DSM 2872</strain>
    </source>
</reference>
<dbReference type="Proteomes" id="UP000183469">
    <property type="component" value="Unassembled WGS sequence"/>
</dbReference>
<proteinExistence type="predicted"/>
<dbReference type="OrthoDB" id="1660997at2"/>
<evidence type="ECO:0000313" key="1">
    <source>
        <dbReference type="EMBL" id="SDZ74618.1"/>
    </source>
</evidence>
<accession>A0A1H3VKD6</accession>
<gene>
    <name evidence="1" type="ORF">SAMN05660648_00285</name>
</gene>
<dbReference type="RefSeq" id="WP_074670360.1">
    <property type="nucleotide sequence ID" value="NZ_FNQG01000002.1"/>
</dbReference>
<name>A0A1H3VKD6_SELRU</name>
<dbReference type="AlphaFoldDB" id="A0A1H3VKD6"/>
<dbReference type="EMBL" id="FNQG01000002">
    <property type="protein sequence ID" value="SDZ74618.1"/>
    <property type="molecule type" value="Genomic_DNA"/>
</dbReference>
<sequence>MMKWLRTHWKKLLLITVAVIAVAAVLVLEVFSRGAAAIFNKAMMEQDMLKGEIRAEKIVAHINGHVEFSQLQWHDPEGRLILYVPEGSFEVRPWDVITGNIKSTTMQELTIRNAAVAVRLSDDMRVDFVRSSPDMQQVKEEDTDWRAKVSLAGKSEEERKQIGEYRRKKHAERMAKQWHNFEREGKKIRMKLKFEDCRLEVFHKQRHYLLSKVNMLADINTDDDMILELSTGHFGGTMIGNGVKLKGTVDFDGAELPLADFYISFMDVDPSSLGMGINIHDKMTLDSHLTGPLHEISGEGHVRMEHLHIPALDFENVRGRVDYDGEKLYFNDVEASVFGGKLVADGEYDLDTRYYSIHGIGTDLQAQKALPGSHLSCNVDLEMFLSSKGSGRETSSYGHFSSGEGRFKIIPFKRMSGKFRQGYRDLEFNDVAIEFAGLTMRTDYLQVKEGKLTFNPINITDKNGELLAVYEGRK</sequence>
<evidence type="ECO:0000313" key="2">
    <source>
        <dbReference type="Proteomes" id="UP000183469"/>
    </source>
</evidence>